<evidence type="ECO:0000256" key="6">
    <source>
        <dbReference type="SAM" id="MobiDB-lite"/>
    </source>
</evidence>
<organism evidence="8 9">
    <name type="scientific">Blautia producta</name>
    <dbReference type="NCBI Taxonomy" id="33035"/>
    <lineage>
        <taxon>Bacteria</taxon>
        <taxon>Bacillati</taxon>
        <taxon>Bacillota</taxon>
        <taxon>Clostridia</taxon>
        <taxon>Lachnospirales</taxon>
        <taxon>Lachnospiraceae</taxon>
        <taxon>Blautia</taxon>
    </lineage>
</organism>
<dbReference type="InterPro" id="IPR006059">
    <property type="entry name" value="SBP"/>
</dbReference>
<feature type="region of interest" description="Disordered" evidence="6">
    <location>
        <begin position="25"/>
        <end position="49"/>
    </location>
</feature>
<accession>A0A4P6LYG7</accession>
<sequence>MKKRIAALTMALSLAASLLSGCGGTEKAGTAETGSESKGGTESDASGEEMKIPKEINFYTYYADSAIPRVDETLERLKDIYPDLKVNIEHRTDGDGSVLKTRAAVGELPDVFECIGQVENVLLKSGDLAPLDDVMEETDFESKFLEGNLEVKKAEDGHYYAVDSTTPGGYLIYYNTEVFDRLGLEEPKNFDEFKQVITTLAENDVIPFALFGQEKWPGLQLYDMAVIGQGQDLGIGGLEEQKTKITDPEYIEAAKKIEEVISLGLIGKGAMNTNASQAFELLGTGQAGMLGNGQWFFNDAITGGWADHIGYFHYNPFADAGKEEERQWHMSGNQGSAGGYAVSAKGEYAEFCKQFILDYVYTRQVVNAECGEISALKEPVEPKEPRPASFQDFVDNTANIKSNSKFEYVFSNTELLAALENENELLNTGSITSDDFIKDLEEELSEILSE</sequence>
<evidence type="ECO:0000256" key="5">
    <source>
        <dbReference type="ARBA" id="ARBA00023288"/>
    </source>
</evidence>
<dbReference type="RefSeq" id="WP_130181411.1">
    <property type="nucleotide sequence ID" value="NZ_CP035945.1"/>
</dbReference>
<feature type="signal peptide" evidence="7">
    <location>
        <begin position="1"/>
        <end position="21"/>
    </location>
</feature>
<dbReference type="PANTHER" id="PTHR43649">
    <property type="entry name" value="ARABINOSE-BINDING PROTEIN-RELATED"/>
    <property type="match status" value="1"/>
</dbReference>
<dbReference type="Gene3D" id="3.40.190.10">
    <property type="entry name" value="Periplasmic binding protein-like II"/>
    <property type="match status" value="2"/>
</dbReference>
<gene>
    <name evidence="8" type="primary">msmE_22</name>
    <name evidence="8" type="ORF">PMF13cell1_03314</name>
</gene>
<dbReference type="InterPro" id="IPR050490">
    <property type="entry name" value="Bact_solute-bd_prot1"/>
</dbReference>
<keyword evidence="2 7" id="KW-0732">Signal</keyword>
<evidence type="ECO:0000313" key="8">
    <source>
        <dbReference type="EMBL" id="QBE97751.1"/>
    </source>
</evidence>
<keyword evidence="3" id="KW-0472">Membrane</keyword>
<feature type="chain" id="PRO_5038531541" evidence="7">
    <location>
        <begin position="22"/>
        <end position="450"/>
    </location>
</feature>
<dbReference type="EMBL" id="CP035945">
    <property type="protein sequence ID" value="QBE97751.1"/>
    <property type="molecule type" value="Genomic_DNA"/>
</dbReference>
<reference evidence="8 9" key="1">
    <citation type="submission" date="2019-01" db="EMBL/GenBank/DDBJ databases">
        <title>PMF-metabolizing Aryl O-demethylase.</title>
        <authorList>
            <person name="Kim M."/>
        </authorList>
    </citation>
    <scope>NUCLEOTIDE SEQUENCE [LARGE SCALE GENOMIC DNA]</scope>
    <source>
        <strain evidence="8 9">PMF1</strain>
    </source>
</reference>
<keyword evidence="1" id="KW-1003">Cell membrane</keyword>
<evidence type="ECO:0000256" key="3">
    <source>
        <dbReference type="ARBA" id="ARBA00023136"/>
    </source>
</evidence>
<proteinExistence type="predicted"/>
<dbReference type="Pfam" id="PF01547">
    <property type="entry name" value="SBP_bac_1"/>
    <property type="match status" value="1"/>
</dbReference>
<keyword evidence="5" id="KW-0449">Lipoprotein</keyword>
<evidence type="ECO:0000256" key="4">
    <source>
        <dbReference type="ARBA" id="ARBA00023139"/>
    </source>
</evidence>
<dbReference type="AlphaFoldDB" id="A0A4P6LYG7"/>
<name>A0A4P6LYG7_9FIRM</name>
<evidence type="ECO:0000256" key="7">
    <source>
        <dbReference type="SAM" id="SignalP"/>
    </source>
</evidence>
<protein>
    <submittedName>
        <fullName evidence="8">Multiple sugar-binding protein</fullName>
    </submittedName>
</protein>
<dbReference type="PROSITE" id="PS51257">
    <property type="entry name" value="PROKAR_LIPOPROTEIN"/>
    <property type="match status" value="1"/>
</dbReference>
<feature type="compositionally biased region" description="Low complexity" evidence="6">
    <location>
        <begin position="27"/>
        <end position="36"/>
    </location>
</feature>
<evidence type="ECO:0000256" key="1">
    <source>
        <dbReference type="ARBA" id="ARBA00022475"/>
    </source>
</evidence>
<evidence type="ECO:0000256" key="2">
    <source>
        <dbReference type="ARBA" id="ARBA00022729"/>
    </source>
</evidence>
<dbReference type="Proteomes" id="UP000289794">
    <property type="component" value="Chromosome"/>
</dbReference>
<keyword evidence="4" id="KW-0564">Palmitate</keyword>
<dbReference type="SUPFAM" id="SSF53850">
    <property type="entry name" value="Periplasmic binding protein-like II"/>
    <property type="match status" value="1"/>
</dbReference>
<dbReference type="PANTHER" id="PTHR43649:SF33">
    <property type="entry name" value="POLYGALACTURONAN_RHAMNOGALACTURONAN-BINDING PROTEIN YTCQ"/>
    <property type="match status" value="1"/>
</dbReference>
<evidence type="ECO:0000313" key="9">
    <source>
        <dbReference type="Proteomes" id="UP000289794"/>
    </source>
</evidence>
<dbReference type="KEGG" id="bpro:PMF13cell1_03314"/>